<dbReference type="GO" id="GO:0004519">
    <property type="term" value="F:endonuclease activity"/>
    <property type="evidence" value="ECO:0007669"/>
    <property type="project" value="UniProtKB-KW"/>
</dbReference>
<gene>
    <name evidence="1" type="ORF">VQ7734_00027</name>
</gene>
<reference evidence="2" key="1">
    <citation type="submission" date="2016-12" db="EMBL/GenBank/DDBJ databases">
        <authorList>
            <person name="Rodrigo-Torres L."/>
            <person name="Arahal R.D."/>
            <person name="Lucena T."/>
        </authorList>
    </citation>
    <scope>NUCLEOTIDE SEQUENCE [LARGE SCALE GENOMIC DNA]</scope>
</reference>
<evidence type="ECO:0000313" key="2">
    <source>
        <dbReference type="Proteomes" id="UP000184600"/>
    </source>
</evidence>
<keyword evidence="1" id="KW-0378">Hydrolase</keyword>
<evidence type="ECO:0000313" key="1">
    <source>
        <dbReference type="EMBL" id="SHO54315.1"/>
    </source>
</evidence>
<dbReference type="EMBL" id="FRFG01000001">
    <property type="protein sequence ID" value="SHO54315.1"/>
    <property type="molecule type" value="Genomic_DNA"/>
</dbReference>
<keyword evidence="1" id="KW-0255">Endonuclease</keyword>
<proteinExistence type="predicted"/>
<dbReference type="AlphaFoldDB" id="A0A1M7YP08"/>
<dbReference type="OrthoDB" id="7067831at2"/>
<accession>A0A1M7YP08</accession>
<dbReference type="RefSeq" id="WP_073579239.1">
    <property type="nucleotide sequence ID" value="NZ_AP024897.1"/>
</dbReference>
<keyword evidence="1" id="KW-0540">Nuclease</keyword>
<protein>
    <submittedName>
        <fullName evidence="1">Restriction endonuclease NotI</fullName>
    </submittedName>
</protein>
<dbReference type="Proteomes" id="UP000184600">
    <property type="component" value="Unassembled WGS sequence"/>
</dbReference>
<name>A0A1M7YP08_9VIBR</name>
<sequence length="314" mass="35602">MAVQVAEYLGQRTDVDDRDIQPIALGEKHLCPFMDGYCSKLSKKLQPVCSVRKKNGTMWIVCEHRLCATPKTKKENIDGKAITVKAQLTPHQEEVLWKIAKTVYRGEFDKSDIVVNREAPIPIEETGGSYKADYIMRNLAIGAKIDEILLEMQGGGETSQTKHISDHVSKWARLDKSTNEYLRQLLPKPNSIETNAWRRQQEQFLVKGNIVNQTGGKIVFAIGNLIYDYLYPRVSRANLRDLKEHNWTLCLLGIKEDTSKPRTFGPIPLTVDEDRTLFTNYSTFVRTLTDQGGPEPSIFKGKFLSLSGEDVEIK</sequence>
<organism evidence="1 2">
    <name type="scientific">Vibrio quintilis</name>
    <dbReference type="NCBI Taxonomy" id="1117707"/>
    <lineage>
        <taxon>Bacteria</taxon>
        <taxon>Pseudomonadati</taxon>
        <taxon>Pseudomonadota</taxon>
        <taxon>Gammaproteobacteria</taxon>
        <taxon>Vibrionales</taxon>
        <taxon>Vibrionaceae</taxon>
        <taxon>Vibrio</taxon>
    </lineage>
</organism>
<keyword evidence="2" id="KW-1185">Reference proteome</keyword>